<keyword evidence="1 2" id="KW-0732">Signal</keyword>
<sequence length="255" mass="27769">MKTNWLMALPAITMAAFTQGASAQTVTIASDLWCPYICSDKANPGAIIEAAAKAVALKGYKLEFKEIPYTRAIQMAEYGELDIVATVAEGNNGKLLQNEVPFGTSVYGIAQRKGAGLKLDSVADLQGKKLSVIPGYTYGTEIDAMITANPKAFDINTGDDPLKQIFLKLEANRTDLVIDDIVALNHRIKNEGFADKLEVKPASKQMLPPFKLFYAFAPTKPTTPDYMKALDDGLRSLKQSGELTKIAEKYAIILE</sequence>
<dbReference type="Gene3D" id="3.40.190.10">
    <property type="entry name" value="Periplasmic binding protein-like II"/>
    <property type="match status" value="2"/>
</dbReference>
<gene>
    <name evidence="4" type="ORF">ACFSM5_18275</name>
</gene>
<organism evidence="4 5">
    <name type="scientific">Lacibacterium aquatile</name>
    <dbReference type="NCBI Taxonomy" id="1168082"/>
    <lineage>
        <taxon>Bacteria</taxon>
        <taxon>Pseudomonadati</taxon>
        <taxon>Pseudomonadota</taxon>
        <taxon>Alphaproteobacteria</taxon>
        <taxon>Rhodospirillales</taxon>
        <taxon>Rhodospirillaceae</taxon>
    </lineage>
</organism>
<feature type="chain" id="PRO_5047344807" evidence="2">
    <location>
        <begin position="24"/>
        <end position="255"/>
    </location>
</feature>
<dbReference type="SMART" id="SM00062">
    <property type="entry name" value="PBPb"/>
    <property type="match status" value="1"/>
</dbReference>
<comment type="caution">
    <text evidence="4">The sequence shown here is derived from an EMBL/GenBank/DDBJ whole genome shotgun (WGS) entry which is preliminary data.</text>
</comment>
<dbReference type="InterPro" id="IPR001638">
    <property type="entry name" value="Solute-binding_3/MltF_N"/>
</dbReference>
<dbReference type="Proteomes" id="UP001597295">
    <property type="component" value="Unassembled WGS sequence"/>
</dbReference>
<evidence type="ECO:0000256" key="1">
    <source>
        <dbReference type="ARBA" id="ARBA00022729"/>
    </source>
</evidence>
<accession>A0ABW5DV83</accession>
<evidence type="ECO:0000313" key="5">
    <source>
        <dbReference type="Proteomes" id="UP001597295"/>
    </source>
</evidence>
<dbReference type="PANTHER" id="PTHR35936">
    <property type="entry name" value="MEMBRANE-BOUND LYTIC MUREIN TRANSGLYCOSYLASE F"/>
    <property type="match status" value="1"/>
</dbReference>
<dbReference type="PANTHER" id="PTHR35936:SF25">
    <property type="entry name" value="ABC TRANSPORTER SUBSTRATE-BINDING PROTEIN"/>
    <property type="match status" value="1"/>
</dbReference>
<keyword evidence="5" id="KW-1185">Reference proteome</keyword>
<proteinExistence type="predicted"/>
<dbReference type="EMBL" id="JBHUIP010000014">
    <property type="protein sequence ID" value="MFD2264859.1"/>
    <property type="molecule type" value="Genomic_DNA"/>
</dbReference>
<evidence type="ECO:0000256" key="2">
    <source>
        <dbReference type="SAM" id="SignalP"/>
    </source>
</evidence>
<evidence type="ECO:0000313" key="4">
    <source>
        <dbReference type="EMBL" id="MFD2264859.1"/>
    </source>
</evidence>
<name>A0ABW5DV83_9PROT</name>
<dbReference type="SUPFAM" id="SSF53850">
    <property type="entry name" value="Periplasmic binding protein-like II"/>
    <property type="match status" value="1"/>
</dbReference>
<feature type="domain" description="Solute-binding protein family 3/N-terminal" evidence="3">
    <location>
        <begin position="36"/>
        <end position="253"/>
    </location>
</feature>
<reference evidence="5" key="1">
    <citation type="journal article" date="2019" name="Int. J. Syst. Evol. Microbiol.">
        <title>The Global Catalogue of Microorganisms (GCM) 10K type strain sequencing project: providing services to taxonomists for standard genome sequencing and annotation.</title>
        <authorList>
            <consortium name="The Broad Institute Genomics Platform"/>
            <consortium name="The Broad Institute Genome Sequencing Center for Infectious Disease"/>
            <person name="Wu L."/>
            <person name="Ma J."/>
        </authorList>
    </citation>
    <scope>NUCLEOTIDE SEQUENCE [LARGE SCALE GENOMIC DNA]</scope>
    <source>
        <strain evidence="5">CGMCC 1.19062</strain>
    </source>
</reference>
<feature type="signal peptide" evidence="2">
    <location>
        <begin position="1"/>
        <end position="23"/>
    </location>
</feature>
<dbReference type="RefSeq" id="WP_379877994.1">
    <property type="nucleotide sequence ID" value="NZ_JBHUIP010000014.1"/>
</dbReference>
<evidence type="ECO:0000259" key="3">
    <source>
        <dbReference type="SMART" id="SM00062"/>
    </source>
</evidence>
<protein>
    <submittedName>
        <fullName evidence="4">Substrate-binding periplasmic protein</fullName>
    </submittedName>
</protein>